<dbReference type="SMART" id="SM00387">
    <property type="entry name" value="HATPase_c"/>
    <property type="match status" value="1"/>
</dbReference>
<dbReference type="InterPro" id="IPR010559">
    <property type="entry name" value="Sig_transdc_His_kin_internal"/>
</dbReference>
<dbReference type="InterPro" id="IPR036890">
    <property type="entry name" value="HATPase_C_sf"/>
</dbReference>
<evidence type="ECO:0000313" key="5">
    <source>
        <dbReference type="Proteomes" id="UP000627446"/>
    </source>
</evidence>
<proteinExistence type="predicted"/>
<evidence type="ECO:0000313" key="4">
    <source>
        <dbReference type="EMBL" id="MBC3881361.1"/>
    </source>
</evidence>
<dbReference type="GO" id="GO:0000155">
    <property type="term" value="F:phosphorelay sensor kinase activity"/>
    <property type="evidence" value="ECO:0007669"/>
    <property type="project" value="InterPro"/>
</dbReference>
<gene>
    <name evidence="4" type="ORF">H8K36_08265</name>
</gene>
<dbReference type="RefSeq" id="WP_186916119.1">
    <property type="nucleotide sequence ID" value="NZ_JACOFZ010000002.1"/>
</dbReference>
<dbReference type="Pfam" id="PF06580">
    <property type="entry name" value="His_kinase"/>
    <property type="match status" value="1"/>
</dbReference>
<dbReference type="Pfam" id="PF02518">
    <property type="entry name" value="HATPase_c"/>
    <property type="match status" value="1"/>
</dbReference>
<evidence type="ECO:0000259" key="3">
    <source>
        <dbReference type="SMART" id="SM00387"/>
    </source>
</evidence>
<dbReference type="EMBL" id="JACOFZ010000002">
    <property type="protein sequence ID" value="MBC3881361.1"/>
    <property type="molecule type" value="Genomic_DNA"/>
</dbReference>
<feature type="domain" description="Histidine kinase/HSP90-like ATPase" evidence="3">
    <location>
        <begin position="330"/>
        <end position="433"/>
    </location>
</feature>
<feature type="transmembrane region" description="Helical" evidence="2">
    <location>
        <begin position="45"/>
        <end position="68"/>
    </location>
</feature>
<keyword evidence="2" id="KW-1133">Transmembrane helix</keyword>
<keyword evidence="2" id="KW-0472">Membrane</keyword>
<dbReference type="Gene3D" id="3.30.565.10">
    <property type="entry name" value="Histidine kinase-like ATPase, C-terminal domain"/>
    <property type="match status" value="1"/>
</dbReference>
<feature type="transmembrane region" description="Helical" evidence="2">
    <location>
        <begin position="186"/>
        <end position="206"/>
    </location>
</feature>
<reference evidence="4" key="1">
    <citation type="submission" date="2020-08" db="EMBL/GenBank/DDBJ databases">
        <title>Novel species isolated from subtropical streams in China.</title>
        <authorList>
            <person name="Lu H."/>
        </authorList>
    </citation>
    <scope>NUCLEOTIDE SEQUENCE</scope>
    <source>
        <strain evidence="4">LX22W</strain>
    </source>
</reference>
<keyword evidence="5" id="KW-1185">Reference proteome</keyword>
<dbReference type="Proteomes" id="UP000627446">
    <property type="component" value="Unassembled WGS sequence"/>
</dbReference>
<evidence type="ECO:0000256" key="2">
    <source>
        <dbReference type="SAM" id="Phobius"/>
    </source>
</evidence>
<evidence type="ECO:0000256" key="1">
    <source>
        <dbReference type="SAM" id="Coils"/>
    </source>
</evidence>
<dbReference type="SUPFAM" id="SSF55874">
    <property type="entry name" value="ATPase domain of HSP90 chaperone/DNA topoisomerase II/histidine kinase"/>
    <property type="match status" value="1"/>
</dbReference>
<keyword evidence="1" id="KW-0175">Coiled coil</keyword>
<keyword evidence="4" id="KW-0418">Kinase</keyword>
<feature type="transmembrane region" description="Helical" evidence="2">
    <location>
        <begin position="116"/>
        <end position="133"/>
    </location>
</feature>
<dbReference type="GO" id="GO:0016020">
    <property type="term" value="C:membrane"/>
    <property type="evidence" value="ECO:0007669"/>
    <property type="project" value="InterPro"/>
</dbReference>
<dbReference type="InterPro" id="IPR003594">
    <property type="entry name" value="HATPase_dom"/>
</dbReference>
<protein>
    <submittedName>
        <fullName evidence="4">Histidine kinase</fullName>
    </submittedName>
</protein>
<dbReference type="PANTHER" id="PTHR34220">
    <property type="entry name" value="SENSOR HISTIDINE KINASE YPDA"/>
    <property type="match status" value="1"/>
</dbReference>
<accession>A0A923HP26</accession>
<keyword evidence="4" id="KW-0808">Transferase</keyword>
<dbReference type="InterPro" id="IPR050640">
    <property type="entry name" value="Bact_2-comp_sensor_kinase"/>
</dbReference>
<feature type="transmembrane region" description="Helical" evidence="2">
    <location>
        <begin position="80"/>
        <end position="96"/>
    </location>
</feature>
<dbReference type="PANTHER" id="PTHR34220:SF9">
    <property type="entry name" value="SIGNAL TRANSDUCTION HISTIDINE KINASE INTERNAL REGION DOMAIN-CONTAINING PROTEIN"/>
    <property type="match status" value="1"/>
</dbReference>
<name>A0A923HP26_9BURK</name>
<feature type="coiled-coil region" evidence="1">
    <location>
        <begin position="214"/>
        <end position="241"/>
    </location>
</feature>
<dbReference type="AlphaFoldDB" id="A0A923HP26"/>
<keyword evidence="2" id="KW-0812">Transmembrane</keyword>
<sequence length="446" mass="49840">MSNIEKTAPLPDQPLPEKLTAKLGSWSVRAQHYPIFSQTWFRYRALSFALPMVVLAFILGSIAVLISLEPKVSPNQVKPHLMFLVIYLGIAINLLLGRWLACQVRRRRWSAKKEKYGIAAVLVIGIALSFGITESADRVLEKKVTQSTPVKKEEAKKIINNEQVQFGVIITDEPPKSERKAGVVNLVFWLILMIWWGGAFDYVAYLKQGRALEEAMIQEKLEKYKRERNQAQMRLSVLASQVEPHFLFNTLSGVRAAMLSDPARGVVIIDHLVDYLRSTIPQMRDDGNLMLTTVQNQFESVRAYLGVIHTRIPRLSFSIECPTELKDCVVPPLMLISLVENAVKHGIEPKKGPVEIVVTARKEKKQNASIGEELVLSVADNGVGFGTTSSGTGIGLTNIRERLKQLYGDDAALTLNMREQGGIEASIRLPLSFDLNLELENDNISV</sequence>
<organism evidence="4 5">
    <name type="scientific">Undibacterium nitidum</name>
    <dbReference type="NCBI Taxonomy" id="2762298"/>
    <lineage>
        <taxon>Bacteria</taxon>
        <taxon>Pseudomonadati</taxon>
        <taxon>Pseudomonadota</taxon>
        <taxon>Betaproteobacteria</taxon>
        <taxon>Burkholderiales</taxon>
        <taxon>Oxalobacteraceae</taxon>
        <taxon>Undibacterium</taxon>
    </lineage>
</organism>
<comment type="caution">
    <text evidence="4">The sequence shown here is derived from an EMBL/GenBank/DDBJ whole genome shotgun (WGS) entry which is preliminary data.</text>
</comment>